<reference evidence="4" key="1">
    <citation type="submission" date="2015-12" db="EMBL/GenBank/DDBJ databases">
        <title>Complete genome sequence of Pandoraea norimbergensis DSM 11628.</title>
        <authorList>
            <person name="Ee R."/>
            <person name="Lim Y.-L."/>
            <person name="Yong D."/>
            <person name="Yin W.-F."/>
            <person name="Chan K.-G."/>
        </authorList>
    </citation>
    <scope>NUCLEOTIDE SEQUENCE [LARGE SCALE GENOMIC DNA]</scope>
    <source>
        <strain evidence="4">DSM 11628</strain>
    </source>
</reference>
<dbReference type="PANTHER" id="PTHR48207">
    <property type="entry name" value="SUCCINATE--HYDROXYMETHYLGLUTARATE COA-TRANSFERASE"/>
    <property type="match status" value="1"/>
</dbReference>
<sequence length="448" mass="47749">MQDAVRATPMPLQGIRVVEFSHMVMGPTCGMVLGDLGADVIKVEPVSGDATRRLLGTGAGFFRTFNRNKRSLAVDVTRPEGRELMLRLVGTADVVTENFKPGRMRQIGLDYATLARLNPALVYVSLKGFLPGPYAARTALDEVVQMMAGLAYMTGPPGQPLRAGASVNDIMGGVFGALAALAALYERKTTGRGQEVQGALFENCVLLAAQHMQQYAVTGVAPAPMPARVSAWGIYDVFTARDGVQIFLAVVSDTQWRIFCDVFGRSDLADDARLATNNDRVLARDWLMPLLREMVQGYDADYLSAAFERHGLPFAPIVTPQALFDDPHLQASGGLGELTTDDGEHTAVPLLPITMAGQRLPARMPLPTVGEHTGEILREIGYRDVQIARLLAEGVIAWPSGAPGDDAHDGHDGHPDGQAPRSASADATGAMASTVGSAATNSDKSEGE</sequence>
<dbReference type="Gene3D" id="3.30.1540.10">
    <property type="entry name" value="formyl-coa transferase, domain 3"/>
    <property type="match status" value="1"/>
</dbReference>
<dbReference type="SUPFAM" id="SSF89796">
    <property type="entry name" value="CoA-transferase family III (CaiB/BaiF)"/>
    <property type="match status" value="1"/>
</dbReference>
<dbReference type="InterPro" id="IPR003673">
    <property type="entry name" value="CoA-Trfase_fam_III"/>
</dbReference>
<keyword evidence="1" id="KW-0808">Transferase</keyword>
<dbReference type="Pfam" id="PF02515">
    <property type="entry name" value="CoA_transf_3"/>
    <property type="match status" value="1"/>
</dbReference>
<feature type="compositionally biased region" description="Basic and acidic residues" evidence="2">
    <location>
        <begin position="405"/>
        <end position="415"/>
    </location>
</feature>
<keyword evidence="4" id="KW-1185">Reference proteome</keyword>
<dbReference type="InterPro" id="IPR023606">
    <property type="entry name" value="CoA-Trfase_III_dom_1_sf"/>
</dbReference>
<evidence type="ECO:0000313" key="4">
    <source>
        <dbReference type="Proteomes" id="UP000060277"/>
    </source>
</evidence>
<accession>A0ABN4JRA3</accession>
<dbReference type="InterPro" id="IPR044855">
    <property type="entry name" value="CoA-Trfase_III_dom3_sf"/>
</dbReference>
<gene>
    <name evidence="3" type="ORF">AT302_25200</name>
</gene>
<dbReference type="InterPro" id="IPR050483">
    <property type="entry name" value="CoA-transferase_III_domain"/>
</dbReference>
<evidence type="ECO:0000313" key="3">
    <source>
        <dbReference type="EMBL" id="ALS62602.1"/>
    </source>
</evidence>
<organism evidence="3 4">
    <name type="scientific">Pandoraea norimbergensis</name>
    <dbReference type="NCBI Taxonomy" id="93219"/>
    <lineage>
        <taxon>Bacteria</taxon>
        <taxon>Pseudomonadati</taxon>
        <taxon>Pseudomonadota</taxon>
        <taxon>Betaproteobacteria</taxon>
        <taxon>Burkholderiales</taxon>
        <taxon>Burkholderiaceae</taxon>
        <taxon>Pandoraea</taxon>
    </lineage>
</organism>
<dbReference type="RefSeq" id="WP_058379459.1">
    <property type="nucleotide sequence ID" value="NZ_CP013480.3"/>
</dbReference>
<protein>
    <submittedName>
        <fullName evidence="3">CoA-transferase</fullName>
    </submittedName>
</protein>
<dbReference type="Gene3D" id="3.40.50.10540">
    <property type="entry name" value="Crotonobetainyl-coa:carnitine coa-transferase, domain 1"/>
    <property type="match status" value="1"/>
</dbReference>
<dbReference type="EMBL" id="CP013480">
    <property type="protein sequence ID" value="ALS62602.1"/>
    <property type="molecule type" value="Genomic_DNA"/>
</dbReference>
<dbReference type="PANTHER" id="PTHR48207:SF3">
    <property type="entry name" value="SUCCINATE--HYDROXYMETHYLGLUTARATE COA-TRANSFERASE"/>
    <property type="match status" value="1"/>
</dbReference>
<name>A0ABN4JRA3_9BURK</name>
<evidence type="ECO:0000256" key="1">
    <source>
        <dbReference type="ARBA" id="ARBA00022679"/>
    </source>
</evidence>
<evidence type="ECO:0000256" key="2">
    <source>
        <dbReference type="SAM" id="MobiDB-lite"/>
    </source>
</evidence>
<feature type="region of interest" description="Disordered" evidence="2">
    <location>
        <begin position="401"/>
        <end position="448"/>
    </location>
</feature>
<proteinExistence type="predicted"/>
<dbReference type="Proteomes" id="UP000060277">
    <property type="component" value="Chromosome"/>
</dbReference>